<dbReference type="PANTHER" id="PTHR37540">
    <property type="entry name" value="TRANSCRIPTION FACTOR (ACR-2), PUTATIVE-RELATED-RELATED"/>
    <property type="match status" value="1"/>
</dbReference>
<reference evidence="2 3" key="1">
    <citation type="journal article" date="2023" name="bioRxiv">
        <title>High-quality genome assemblies of four members of thePodospora anserinaspecies complex.</title>
        <authorList>
            <person name="Ament-Velasquez S.L."/>
            <person name="Vogan A.A."/>
            <person name="Wallerman O."/>
            <person name="Hartmann F."/>
            <person name="Gautier V."/>
            <person name="Silar P."/>
            <person name="Giraud T."/>
            <person name="Johannesson H."/>
        </authorList>
    </citation>
    <scope>NUCLEOTIDE SEQUENCE [LARGE SCALE GENOMIC DNA]</scope>
    <source>
        <strain evidence="2 3">CBS 112042</strain>
    </source>
</reference>
<dbReference type="GeneID" id="87901889"/>
<keyword evidence="3" id="KW-1185">Reference proteome</keyword>
<sequence length="657" mass="72784">MDHFNATVKDGKLVNTRRGLQVSRQKFNGISFVNTSAQDSSSSGTQSFRLTKESPSKSTSLLEIKFADTSNELQSAGAATSVQEGQGRTPNFSFVSETGQQHQAKKQPRRRATPKPKGQQDHRRNSASPYLSSPDSRPPSRSSVATPPPRLEETAFQFFGSSFPTSQRQPQLHQQPFLSPTIQEYHAPQQQHLQVNSLTAITSPPLPSPWPPAESATYPPPFSPSQSGWELFHHYNTHHLPLQLYPYEDIVTYNPARSDNNESSIGFSDIAAFHCVLMCGAIAEAVLNRQHHLASESETEPRGFAYHISKICAILNKKLDGSEGGGVDAITLHCIAMLAWMGCYVGRLDHWDMHMRGLQKVLDVLGGLTSLPTWVVRRIHTADLKGATALASTPYLPLTRSLIPSATTAILPPAQLAHTTHTINSILQPLDIHLSVITTLITLSNFTSAVHLARQSTTSSMRFDPYIFTEELQSVTYDLLTLPNPLSKHSEETPLDITPTLEQALRISSLLLLKDLLPDHPRNLGGYTTLVGLLRHHLQIITQVVSPTHNLLVDPQLRQHHGRKKELRQVLTWVCLVGDVATQRAKQNDCRYREASDNTVLEEDQKEYSREIFQSCLVSVFGPDNNTEDLALVDLFKLGDVICKKGDDLEGVVSLLG</sequence>
<feature type="compositionally biased region" description="Low complexity" evidence="1">
    <location>
        <begin position="128"/>
        <end position="143"/>
    </location>
</feature>
<feature type="region of interest" description="Disordered" evidence="1">
    <location>
        <begin position="75"/>
        <end position="148"/>
    </location>
</feature>
<feature type="region of interest" description="Disordered" evidence="1">
    <location>
        <begin position="34"/>
        <end position="59"/>
    </location>
</feature>
<feature type="compositionally biased region" description="Polar residues" evidence="1">
    <location>
        <begin position="75"/>
        <end position="102"/>
    </location>
</feature>
<dbReference type="EMBL" id="JAFFGZ010000009">
    <property type="protein sequence ID" value="KAK4639469.1"/>
    <property type="molecule type" value="Genomic_DNA"/>
</dbReference>
<proteinExistence type="predicted"/>
<name>A0ABR0F725_9PEZI</name>
<evidence type="ECO:0000256" key="1">
    <source>
        <dbReference type="SAM" id="MobiDB-lite"/>
    </source>
</evidence>
<comment type="caution">
    <text evidence="2">The sequence shown here is derived from an EMBL/GenBank/DDBJ whole genome shotgun (WGS) entry which is preliminary data.</text>
</comment>
<feature type="compositionally biased region" description="Low complexity" evidence="1">
    <location>
        <begin position="35"/>
        <end position="47"/>
    </location>
</feature>
<protein>
    <recommendedName>
        <fullName evidence="4">Wings apart-like protein C-terminal domain-containing protein</fullName>
    </recommendedName>
</protein>
<dbReference type="RefSeq" id="XP_062728445.1">
    <property type="nucleotide sequence ID" value="XM_062882407.1"/>
</dbReference>
<dbReference type="Proteomes" id="UP001322138">
    <property type="component" value="Unassembled WGS sequence"/>
</dbReference>
<organism evidence="2 3">
    <name type="scientific">Podospora bellae-mahoneyi</name>
    <dbReference type="NCBI Taxonomy" id="2093777"/>
    <lineage>
        <taxon>Eukaryota</taxon>
        <taxon>Fungi</taxon>
        <taxon>Dikarya</taxon>
        <taxon>Ascomycota</taxon>
        <taxon>Pezizomycotina</taxon>
        <taxon>Sordariomycetes</taxon>
        <taxon>Sordariomycetidae</taxon>
        <taxon>Sordariales</taxon>
        <taxon>Podosporaceae</taxon>
        <taxon>Podospora</taxon>
    </lineage>
</organism>
<gene>
    <name evidence="2" type="ORF">QC761_708580</name>
</gene>
<feature type="compositionally biased region" description="Basic residues" evidence="1">
    <location>
        <begin position="103"/>
        <end position="114"/>
    </location>
</feature>
<evidence type="ECO:0000313" key="2">
    <source>
        <dbReference type="EMBL" id="KAK4639469.1"/>
    </source>
</evidence>
<accession>A0ABR0F725</accession>
<evidence type="ECO:0000313" key="3">
    <source>
        <dbReference type="Proteomes" id="UP001322138"/>
    </source>
</evidence>
<evidence type="ECO:0008006" key="4">
    <source>
        <dbReference type="Google" id="ProtNLM"/>
    </source>
</evidence>
<dbReference type="PANTHER" id="PTHR37540:SF5">
    <property type="entry name" value="TRANSCRIPTION FACTOR DOMAIN-CONTAINING PROTEIN"/>
    <property type="match status" value="1"/>
</dbReference>